<protein>
    <submittedName>
        <fullName evidence="1">HAD family hydrolase</fullName>
    </submittedName>
</protein>
<dbReference type="PRINTS" id="PR00413">
    <property type="entry name" value="HADHALOGNASE"/>
</dbReference>
<dbReference type="Pfam" id="PF00702">
    <property type="entry name" value="Hydrolase"/>
    <property type="match status" value="1"/>
</dbReference>
<evidence type="ECO:0000313" key="2">
    <source>
        <dbReference type="Proteomes" id="UP001595715"/>
    </source>
</evidence>
<gene>
    <name evidence="1" type="ORF">ACFOZ8_00830</name>
</gene>
<dbReference type="Gene3D" id="3.40.50.1000">
    <property type="entry name" value="HAD superfamily/HAD-like"/>
    <property type="match status" value="1"/>
</dbReference>
<keyword evidence="2" id="KW-1185">Reference proteome</keyword>
<dbReference type="PANTHER" id="PTHR18901">
    <property type="entry name" value="2-DEOXYGLUCOSE-6-PHOSPHATE PHOSPHATASE 2"/>
    <property type="match status" value="1"/>
</dbReference>
<dbReference type="InterPro" id="IPR006439">
    <property type="entry name" value="HAD-SF_hydro_IA"/>
</dbReference>
<dbReference type="SUPFAM" id="SSF56784">
    <property type="entry name" value="HAD-like"/>
    <property type="match status" value="1"/>
</dbReference>
<dbReference type="InterPro" id="IPR023214">
    <property type="entry name" value="HAD_sf"/>
</dbReference>
<name>A0ABV8K1H6_9BACL</name>
<accession>A0ABV8K1H6</accession>
<dbReference type="SFLD" id="SFLDS00003">
    <property type="entry name" value="Haloacid_Dehalogenase"/>
    <property type="match status" value="1"/>
</dbReference>
<proteinExistence type="predicted"/>
<dbReference type="SFLD" id="SFLDG01129">
    <property type="entry name" value="C1.5:_HAD__Beta-PGM__Phosphata"/>
    <property type="match status" value="1"/>
</dbReference>
<dbReference type="Gene3D" id="1.10.150.240">
    <property type="entry name" value="Putative phosphatase, domain 2"/>
    <property type="match status" value="1"/>
</dbReference>
<dbReference type="RefSeq" id="WP_377716682.1">
    <property type="nucleotide sequence ID" value="NZ_JBHSAM010000002.1"/>
</dbReference>
<dbReference type="GO" id="GO:0016787">
    <property type="term" value="F:hydrolase activity"/>
    <property type="evidence" value="ECO:0007669"/>
    <property type="project" value="UniProtKB-KW"/>
</dbReference>
<comment type="caution">
    <text evidence="1">The sequence shown here is derived from an EMBL/GenBank/DDBJ whole genome shotgun (WGS) entry which is preliminary data.</text>
</comment>
<dbReference type="InterPro" id="IPR023198">
    <property type="entry name" value="PGP-like_dom2"/>
</dbReference>
<dbReference type="InterPro" id="IPR036412">
    <property type="entry name" value="HAD-like_sf"/>
</dbReference>
<organism evidence="1 2">
    <name type="scientific">Paenibacillus xanthanilyticus</name>
    <dbReference type="NCBI Taxonomy" id="1783531"/>
    <lineage>
        <taxon>Bacteria</taxon>
        <taxon>Bacillati</taxon>
        <taxon>Bacillota</taxon>
        <taxon>Bacilli</taxon>
        <taxon>Bacillales</taxon>
        <taxon>Paenibacillaceae</taxon>
        <taxon>Paenibacillus</taxon>
    </lineage>
</organism>
<sequence length="236" mass="25542">MGADVAANGIEIGPTSAIRAVIFDMDGVLVDSEPIYFEIEQASFRHYGIHMAEEEQHQFVGITPEEMWRRVKSRYGLAPSVAELTAFHQTNVLKAIERHRELAPMPQAAAFLHRLKKRGIPVAVASSSPMALIERMLTRIGLIEKFDAIASGEEVRQGKPAPDIFLLAADRLGVEANACLVVEDSSNGVKAAKAAGMACAGFRNPHSGNQDLSLADWIVEGYGRFATDLNKSKGAG</sequence>
<reference evidence="2" key="1">
    <citation type="journal article" date="2019" name="Int. J. Syst. Evol. Microbiol.">
        <title>The Global Catalogue of Microorganisms (GCM) 10K type strain sequencing project: providing services to taxonomists for standard genome sequencing and annotation.</title>
        <authorList>
            <consortium name="The Broad Institute Genomics Platform"/>
            <consortium name="The Broad Institute Genome Sequencing Center for Infectious Disease"/>
            <person name="Wu L."/>
            <person name="Ma J."/>
        </authorList>
    </citation>
    <scope>NUCLEOTIDE SEQUENCE [LARGE SCALE GENOMIC DNA]</scope>
    <source>
        <strain evidence="2">IBRC-M 10987</strain>
    </source>
</reference>
<dbReference type="EMBL" id="JBHSAM010000002">
    <property type="protein sequence ID" value="MFC4098200.1"/>
    <property type="molecule type" value="Genomic_DNA"/>
</dbReference>
<dbReference type="NCBIfam" id="TIGR01509">
    <property type="entry name" value="HAD-SF-IA-v3"/>
    <property type="match status" value="1"/>
</dbReference>
<dbReference type="NCBIfam" id="TIGR01549">
    <property type="entry name" value="HAD-SF-IA-v1"/>
    <property type="match status" value="1"/>
</dbReference>
<dbReference type="PANTHER" id="PTHR18901:SF38">
    <property type="entry name" value="PSEUDOURIDINE-5'-PHOSPHATASE"/>
    <property type="match status" value="1"/>
</dbReference>
<dbReference type="Proteomes" id="UP001595715">
    <property type="component" value="Unassembled WGS sequence"/>
</dbReference>
<keyword evidence="1" id="KW-0378">Hydrolase</keyword>
<evidence type="ECO:0000313" key="1">
    <source>
        <dbReference type="EMBL" id="MFC4098200.1"/>
    </source>
</evidence>
<dbReference type="SFLD" id="SFLDG01135">
    <property type="entry name" value="C1.5.6:_HAD__Beta-PGM__Phospha"/>
    <property type="match status" value="1"/>
</dbReference>